<evidence type="ECO:0000313" key="2">
    <source>
        <dbReference type="EMBL" id="CAK0810489.1"/>
    </source>
</evidence>
<evidence type="ECO:0000313" key="3">
    <source>
        <dbReference type="Proteomes" id="UP001189429"/>
    </source>
</evidence>
<feature type="compositionally biased region" description="Polar residues" evidence="1">
    <location>
        <begin position="113"/>
        <end position="123"/>
    </location>
</feature>
<proteinExistence type="predicted"/>
<evidence type="ECO:0000256" key="1">
    <source>
        <dbReference type="SAM" id="MobiDB-lite"/>
    </source>
</evidence>
<reference evidence="2" key="1">
    <citation type="submission" date="2023-10" db="EMBL/GenBank/DDBJ databases">
        <authorList>
            <person name="Chen Y."/>
            <person name="Shah S."/>
            <person name="Dougan E. K."/>
            <person name="Thang M."/>
            <person name="Chan C."/>
        </authorList>
    </citation>
    <scope>NUCLEOTIDE SEQUENCE [LARGE SCALE GENOMIC DNA]</scope>
</reference>
<feature type="compositionally biased region" description="Polar residues" evidence="1">
    <location>
        <begin position="94"/>
        <end position="106"/>
    </location>
</feature>
<organism evidence="2 3">
    <name type="scientific">Prorocentrum cordatum</name>
    <dbReference type="NCBI Taxonomy" id="2364126"/>
    <lineage>
        <taxon>Eukaryota</taxon>
        <taxon>Sar</taxon>
        <taxon>Alveolata</taxon>
        <taxon>Dinophyceae</taxon>
        <taxon>Prorocentrales</taxon>
        <taxon>Prorocentraceae</taxon>
        <taxon>Prorocentrum</taxon>
    </lineage>
</organism>
<feature type="non-terminal residue" evidence="2">
    <location>
        <position position="161"/>
    </location>
</feature>
<accession>A0ABN9QX91</accession>
<feature type="region of interest" description="Disordered" evidence="1">
    <location>
        <begin position="36"/>
        <end position="161"/>
    </location>
</feature>
<keyword evidence="3" id="KW-1185">Reference proteome</keyword>
<dbReference type="EMBL" id="CAUYUJ010004669">
    <property type="protein sequence ID" value="CAK0810489.1"/>
    <property type="molecule type" value="Genomic_DNA"/>
</dbReference>
<dbReference type="Proteomes" id="UP001189429">
    <property type="component" value="Unassembled WGS sequence"/>
</dbReference>
<comment type="caution">
    <text evidence="2">The sequence shown here is derived from an EMBL/GenBank/DDBJ whole genome shotgun (WGS) entry which is preliminary data.</text>
</comment>
<sequence length="161" mass="16569">MLLAAPPCYPPCTQRAGDKKVLPLKQSHELNFLAATQPLISRGGQKQPDRLQRGRTQPSSLWATPKATPEGSAAVAGSGQLTPGTATYARGQMLGSSPSGNVSTPGQALRPSPSASLSTSTGTRARPSFRDLSGRPAGLGTPDGRTPASRTPGSRRGNAAR</sequence>
<protein>
    <submittedName>
        <fullName evidence="2">Uncharacterized protein</fullName>
    </submittedName>
</protein>
<name>A0ABN9QX91_9DINO</name>
<gene>
    <name evidence="2" type="ORF">PCOR1329_LOCUS15444</name>
</gene>